<evidence type="ECO:0000256" key="4">
    <source>
        <dbReference type="RuleBase" id="RU362116"/>
    </source>
</evidence>
<dbReference type="PANTHER" id="PTHR30435">
    <property type="entry name" value="FLAGELLAR PROTEIN"/>
    <property type="match status" value="1"/>
</dbReference>
<comment type="subcellular location">
    <subcellularLocation>
        <location evidence="1 4">Bacterial flagellum basal body</location>
    </subcellularLocation>
</comment>
<feature type="domain" description="Flagellar hook protein FlgE/F/G-like D1" evidence="7">
    <location>
        <begin position="88"/>
        <end position="151"/>
    </location>
</feature>
<dbReference type="OrthoDB" id="9804559at2"/>
<evidence type="ECO:0000313" key="9">
    <source>
        <dbReference type="Proteomes" id="UP000193427"/>
    </source>
</evidence>
<sequence>MYDAIYVSAVGLQAQKEQLDAAANNLANANTPTFKRQRVDFSAILDRGGPARVTDGLAPAAGESVSKRVRVDLAQGEVVPTGRALDVAIQGAGFLEVLLADGRSGYSRGGSLKVNDDGTLAIADGRALKADVRVPSGATGIAVAADGTVTALLPGDKSASVLGQLDLVTFVNPDSLQYQGEGVFVPRAGASDPARARPGEDGTGTLVTGALEASNIRMVDEMVSLMLMQRVYELNAKVMQAADEMVGMTNNLRRG</sequence>
<evidence type="ECO:0000259" key="7">
    <source>
        <dbReference type="Pfam" id="PF22692"/>
    </source>
</evidence>
<dbReference type="PROSITE" id="PS00588">
    <property type="entry name" value="FLAGELLA_BB_ROD"/>
    <property type="match status" value="1"/>
</dbReference>
<dbReference type="RefSeq" id="WP_085749583.1">
    <property type="nucleotide sequence ID" value="NZ_BSPR01000002.1"/>
</dbReference>
<dbReference type="Pfam" id="PF06429">
    <property type="entry name" value="Flg_bbr_C"/>
    <property type="match status" value="1"/>
</dbReference>
<comment type="similarity">
    <text evidence="2 4">Belongs to the flagella basal body rod proteins family.</text>
</comment>
<dbReference type="Pfam" id="PF00460">
    <property type="entry name" value="Flg_bb_rod"/>
    <property type="match status" value="1"/>
</dbReference>
<dbReference type="InterPro" id="IPR010930">
    <property type="entry name" value="Flg_bb/hook_C_dom"/>
</dbReference>
<feature type="domain" description="Flagellar basal body rod protein N-terminal" evidence="5">
    <location>
        <begin position="5"/>
        <end position="35"/>
    </location>
</feature>
<accession>A0A1W6L4T6</accession>
<protein>
    <submittedName>
        <fullName evidence="8">Uncharacterized protein</fullName>
    </submittedName>
</protein>
<dbReference type="GO" id="GO:0071978">
    <property type="term" value="P:bacterial-type flagellum-dependent swarming motility"/>
    <property type="evidence" value="ECO:0007669"/>
    <property type="project" value="TreeGrafter"/>
</dbReference>
<dbReference type="InterPro" id="IPR019776">
    <property type="entry name" value="Flagellar_basal_body_rod_CS"/>
</dbReference>
<evidence type="ECO:0000259" key="5">
    <source>
        <dbReference type="Pfam" id="PF00460"/>
    </source>
</evidence>
<dbReference type="PANTHER" id="PTHR30435:SF19">
    <property type="entry name" value="FLAGELLAR BASAL-BODY ROD PROTEIN FLGG"/>
    <property type="match status" value="1"/>
</dbReference>
<evidence type="ECO:0000259" key="6">
    <source>
        <dbReference type="Pfam" id="PF06429"/>
    </source>
</evidence>
<organism evidence="8 9">
    <name type="scientific">Piscinibacter gummiphilus</name>
    <dbReference type="NCBI Taxonomy" id="946333"/>
    <lineage>
        <taxon>Bacteria</taxon>
        <taxon>Pseudomonadati</taxon>
        <taxon>Pseudomonadota</taxon>
        <taxon>Betaproteobacteria</taxon>
        <taxon>Burkholderiales</taxon>
        <taxon>Sphaerotilaceae</taxon>
        <taxon>Piscinibacter</taxon>
    </lineage>
</organism>
<dbReference type="EMBL" id="CP015118">
    <property type="protein sequence ID" value="ARN19325.1"/>
    <property type="molecule type" value="Genomic_DNA"/>
</dbReference>
<name>A0A1W6L4T6_9BURK</name>
<evidence type="ECO:0000256" key="2">
    <source>
        <dbReference type="ARBA" id="ARBA00009677"/>
    </source>
</evidence>
<dbReference type="InterPro" id="IPR037925">
    <property type="entry name" value="FlgE/F/G-like"/>
</dbReference>
<keyword evidence="9" id="KW-1185">Reference proteome</keyword>
<dbReference type="InterPro" id="IPR001444">
    <property type="entry name" value="Flag_bb_rod_N"/>
</dbReference>
<dbReference type="InterPro" id="IPR020013">
    <property type="entry name" value="Flagellar_FlgE/F/G"/>
</dbReference>
<dbReference type="InterPro" id="IPR053967">
    <property type="entry name" value="LlgE_F_G-like_D1"/>
</dbReference>
<dbReference type="AlphaFoldDB" id="A0A1W6L4T6"/>
<feature type="domain" description="Flagellar basal-body/hook protein C-terminal" evidence="6">
    <location>
        <begin position="208"/>
        <end position="252"/>
    </location>
</feature>
<dbReference type="Proteomes" id="UP000193427">
    <property type="component" value="Chromosome"/>
</dbReference>
<dbReference type="GO" id="GO:0009425">
    <property type="term" value="C:bacterial-type flagellum basal body"/>
    <property type="evidence" value="ECO:0007669"/>
    <property type="project" value="UniProtKB-SubCell"/>
</dbReference>
<dbReference type="STRING" id="946333.A4W93_05050"/>
<reference evidence="8 9" key="1">
    <citation type="submission" date="2016-04" db="EMBL/GenBank/DDBJ databases">
        <title>Complete genome sequence of natural rubber-degrading, novel Gram-negative bacterium, Rhizobacter gummiphilus strain NS21.</title>
        <authorList>
            <person name="Tabata M."/>
            <person name="Kasai D."/>
            <person name="Fukuda M."/>
        </authorList>
    </citation>
    <scope>NUCLEOTIDE SEQUENCE [LARGE SCALE GENOMIC DNA]</scope>
    <source>
        <strain evidence="8 9">NS21</strain>
    </source>
</reference>
<gene>
    <name evidence="8" type="ORF">A4W93_05050</name>
</gene>
<evidence type="ECO:0000256" key="1">
    <source>
        <dbReference type="ARBA" id="ARBA00004117"/>
    </source>
</evidence>
<dbReference type="Pfam" id="PF22692">
    <property type="entry name" value="LlgE_F_G_D1"/>
    <property type="match status" value="1"/>
</dbReference>
<dbReference type="NCBIfam" id="TIGR03506">
    <property type="entry name" value="FlgEFG_subfam"/>
    <property type="match status" value="2"/>
</dbReference>
<evidence type="ECO:0000256" key="3">
    <source>
        <dbReference type="ARBA" id="ARBA00023143"/>
    </source>
</evidence>
<proteinExistence type="inferred from homology"/>
<dbReference type="KEGG" id="rgu:A4W93_05050"/>
<keyword evidence="3 4" id="KW-0975">Bacterial flagellum</keyword>
<dbReference type="SUPFAM" id="SSF117143">
    <property type="entry name" value="Flagellar hook protein flgE"/>
    <property type="match status" value="1"/>
</dbReference>
<evidence type="ECO:0000313" key="8">
    <source>
        <dbReference type="EMBL" id="ARN19325.1"/>
    </source>
</evidence>